<dbReference type="EMBL" id="CAJOBJ010357996">
    <property type="protein sequence ID" value="CAF5216025.1"/>
    <property type="molecule type" value="Genomic_DNA"/>
</dbReference>
<name>A0A8S3JDU9_9BILA</name>
<dbReference type="GO" id="GO:0004558">
    <property type="term" value="F:alpha-1,4-glucosidase activity"/>
    <property type="evidence" value="ECO:0007669"/>
    <property type="project" value="TreeGrafter"/>
</dbReference>
<protein>
    <recommendedName>
        <fullName evidence="5">Glycoside hydrolase family 31 TIM barrel domain-containing protein</fullName>
    </recommendedName>
</protein>
<dbReference type="GO" id="GO:0007040">
    <property type="term" value="P:lysosome organization"/>
    <property type="evidence" value="ECO:0007669"/>
    <property type="project" value="TreeGrafter"/>
</dbReference>
<keyword evidence="3 4" id="KW-0326">Glycosidase</keyword>
<evidence type="ECO:0000313" key="7">
    <source>
        <dbReference type="Proteomes" id="UP000681720"/>
    </source>
</evidence>
<dbReference type="Proteomes" id="UP000681720">
    <property type="component" value="Unassembled WGS sequence"/>
</dbReference>
<keyword evidence="2 4" id="KW-0378">Hydrolase</keyword>
<dbReference type="GO" id="GO:0005980">
    <property type="term" value="P:glycogen catabolic process"/>
    <property type="evidence" value="ECO:0007669"/>
    <property type="project" value="TreeGrafter"/>
</dbReference>
<comment type="similarity">
    <text evidence="1 4">Belongs to the glycosyl hydrolase 31 family.</text>
</comment>
<dbReference type="PANTHER" id="PTHR22762">
    <property type="entry name" value="ALPHA-GLUCOSIDASE"/>
    <property type="match status" value="1"/>
</dbReference>
<evidence type="ECO:0000256" key="1">
    <source>
        <dbReference type="ARBA" id="ARBA00007806"/>
    </source>
</evidence>
<feature type="domain" description="Glycoside hydrolase family 31 TIM barrel" evidence="5">
    <location>
        <begin position="1"/>
        <end position="77"/>
    </location>
</feature>
<dbReference type="PROSITE" id="PS00707">
    <property type="entry name" value="GLYCOSYL_HYDROL_F31_2"/>
    <property type="match status" value="1"/>
</dbReference>
<evidence type="ECO:0000256" key="4">
    <source>
        <dbReference type="RuleBase" id="RU361185"/>
    </source>
</evidence>
<feature type="non-terminal residue" evidence="6">
    <location>
        <position position="1"/>
    </location>
</feature>
<evidence type="ECO:0000256" key="2">
    <source>
        <dbReference type="ARBA" id="ARBA00022801"/>
    </source>
</evidence>
<dbReference type="AlphaFoldDB" id="A0A8S3JDU9"/>
<dbReference type="SUPFAM" id="SSF51445">
    <property type="entry name" value="(Trans)glycosidases"/>
    <property type="match status" value="1"/>
</dbReference>
<reference evidence="6" key="1">
    <citation type="submission" date="2021-02" db="EMBL/GenBank/DDBJ databases">
        <authorList>
            <person name="Nowell W R."/>
        </authorList>
    </citation>
    <scope>NUCLEOTIDE SEQUENCE</scope>
</reference>
<dbReference type="Gene3D" id="3.20.20.80">
    <property type="entry name" value="Glycosidases"/>
    <property type="match status" value="1"/>
</dbReference>
<gene>
    <name evidence="6" type="ORF">GIL414_LOCUS81655</name>
</gene>
<feature type="non-terminal residue" evidence="6">
    <location>
        <position position="94"/>
    </location>
</feature>
<dbReference type="InterPro" id="IPR000322">
    <property type="entry name" value="Glyco_hydro_31_TIM"/>
</dbReference>
<dbReference type="PANTHER" id="PTHR22762:SF92">
    <property type="entry name" value="LYSOSOMAL ALPHA-GLUCOSIDASE"/>
    <property type="match status" value="1"/>
</dbReference>
<dbReference type="Pfam" id="PF01055">
    <property type="entry name" value="Glyco_hydro_31_2nd"/>
    <property type="match status" value="1"/>
</dbReference>
<evidence type="ECO:0000259" key="5">
    <source>
        <dbReference type="Pfam" id="PF01055"/>
    </source>
</evidence>
<evidence type="ECO:0000313" key="6">
    <source>
        <dbReference type="EMBL" id="CAF5216025.1"/>
    </source>
</evidence>
<organism evidence="6 7">
    <name type="scientific">Rotaria magnacalcarata</name>
    <dbReference type="NCBI Taxonomy" id="392030"/>
    <lineage>
        <taxon>Eukaryota</taxon>
        <taxon>Metazoa</taxon>
        <taxon>Spiralia</taxon>
        <taxon>Gnathifera</taxon>
        <taxon>Rotifera</taxon>
        <taxon>Eurotatoria</taxon>
        <taxon>Bdelloidea</taxon>
        <taxon>Philodinida</taxon>
        <taxon>Philodinidae</taxon>
        <taxon>Rotaria</taxon>
    </lineage>
</organism>
<dbReference type="InterPro" id="IPR017853">
    <property type="entry name" value="GH"/>
</dbReference>
<dbReference type="InterPro" id="IPR030459">
    <property type="entry name" value="Glyco_hydro_31_CS"/>
</dbReference>
<evidence type="ECO:0000256" key="3">
    <source>
        <dbReference type="ARBA" id="ARBA00023295"/>
    </source>
</evidence>
<sequence length="94" mass="10978">MFGIPNVGADICGFELETTEELCTRWMQLGAFYPFMRNHNDLGHRDQDPAVFSWTAQQIMKQALLMRYSLAPFWYTLHHQAAMTSRTLVQPLHF</sequence>
<dbReference type="GO" id="GO:0005765">
    <property type="term" value="C:lysosomal membrane"/>
    <property type="evidence" value="ECO:0007669"/>
    <property type="project" value="TreeGrafter"/>
</dbReference>
<comment type="caution">
    <text evidence="6">The sequence shown here is derived from an EMBL/GenBank/DDBJ whole genome shotgun (WGS) entry which is preliminary data.</text>
</comment>
<proteinExistence type="inferred from homology"/>
<accession>A0A8S3JDU9</accession>